<comment type="caution">
    <text evidence="1">The sequence shown here is derived from an EMBL/GenBank/DDBJ whole genome shotgun (WGS) entry which is preliminary data.</text>
</comment>
<dbReference type="EMBL" id="JAMSHJ010000007">
    <property type="protein sequence ID" value="KAI5391247.1"/>
    <property type="molecule type" value="Genomic_DNA"/>
</dbReference>
<name>A0A9D4VXE7_PEA</name>
<dbReference type="Pfam" id="PF15011">
    <property type="entry name" value="CA109-like"/>
    <property type="match status" value="1"/>
</dbReference>
<keyword evidence="2" id="KW-1185">Reference proteome</keyword>
<reference evidence="1 2" key="1">
    <citation type="journal article" date="2022" name="Nat. Genet.">
        <title>Improved pea reference genome and pan-genome highlight genomic features and evolutionary characteristics.</title>
        <authorList>
            <person name="Yang T."/>
            <person name="Liu R."/>
            <person name="Luo Y."/>
            <person name="Hu S."/>
            <person name="Wang D."/>
            <person name="Wang C."/>
            <person name="Pandey M.K."/>
            <person name="Ge S."/>
            <person name="Xu Q."/>
            <person name="Li N."/>
            <person name="Li G."/>
            <person name="Huang Y."/>
            <person name="Saxena R.K."/>
            <person name="Ji Y."/>
            <person name="Li M."/>
            <person name="Yan X."/>
            <person name="He Y."/>
            <person name="Liu Y."/>
            <person name="Wang X."/>
            <person name="Xiang C."/>
            <person name="Varshney R.K."/>
            <person name="Ding H."/>
            <person name="Gao S."/>
            <person name="Zong X."/>
        </authorList>
    </citation>
    <scope>NUCLEOTIDE SEQUENCE [LARGE SCALE GENOMIC DNA]</scope>
    <source>
        <strain evidence="1 2">cv. Zhongwan 6</strain>
    </source>
</reference>
<organism evidence="1 2">
    <name type="scientific">Pisum sativum</name>
    <name type="common">Garden pea</name>
    <name type="synonym">Lathyrus oleraceus</name>
    <dbReference type="NCBI Taxonomy" id="3888"/>
    <lineage>
        <taxon>Eukaryota</taxon>
        <taxon>Viridiplantae</taxon>
        <taxon>Streptophyta</taxon>
        <taxon>Embryophyta</taxon>
        <taxon>Tracheophyta</taxon>
        <taxon>Spermatophyta</taxon>
        <taxon>Magnoliopsida</taxon>
        <taxon>eudicotyledons</taxon>
        <taxon>Gunneridae</taxon>
        <taxon>Pentapetalae</taxon>
        <taxon>rosids</taxon>
        <taxon>fabids</taxon>
        <taxon>Fabales</taxon>
        <taxon>Fabaceae</taxon>
        <taxon>Papilionoideae</taxon>
        <taxon>50 kb inversion clade</taxon>
        <taxon>NPAAA clade</taxon>
        <taxon>Hologalegina</taxon>
        <taxon>IRL clade</taxon>
        <taxon>Fabeae</taxon>
        <taxon>Lathyrus</taxon>
    </lineage>
</organism>
<dbReference type="PANTHER" id="PTHR37904">
    <property type="entry name" value="OS10G0566900 PROTEIN"/>
    <property type="match status" value="1"/>
</dbReference>
<dbReference type="GO" id="GO:0005739">
    <property type="term" value="C:mitochondrion"/>
    <property type="evidence" value="ECO:0007669"/>
    <property type="project" value="EnsemblPlants"/>
</dbReference>
<evidence type="ECO:0000313" key="1">
    <source>
        <dbReference type="EMBL" id="KAI5391247.1"/>
    </source>
</evidence>
<gene>
    <name evidence="1" type="ORF">KIW84_076189</name>
</gene>
<evidence type="ECO:0000313" key="2">
    <source>
        <dbReference type="Proteomes" id="UP001058974"/>
    </source>
</evidence>
<dbReference type="GO" id="GO:0005635">
    <property type="term" value="C:nuclear envelope"/>
    <property type="evidence" value="ECO:0007669"/>
    <property type="project" value="EnsemblPlants"/>
</dbReference>
<proteinExistence type="predicted"/>
<accession>A0A9D4VXE7</accession>
<dbReference type="Gramene" id="Psat07G0618900-T1">
    <property type="protein sequence ID" value="KAI5391247.1"/>
    <property type="gene ID" value="KIW84_076189"/>
</dbReference>
<dbReference type="InterPro" id="IPR029159">
    <property type="entry name" value="CA109-like"/>
</dbReference>
<sequence>MDMMVKKFQSKFQKVREEMNQWNDLQSRLTSQFRNASHILDRLQVLQKSSNYGILNCVAGVKDGLLEKQIGSLNTILISMKRTLEEFHRIVLSLEKFSRDGRQLVKGSSSRPTMKQLQQRVGVKPRLIDCLDGLLFLHEIYYSEYLLKTSIVSAISSIALMPSSASDLGALQQLLVDQPNIVTEEVQFLMDTIFAEDLC</sequence>
<evidence type="ECO:0008006" key="3">
    <source>
        <dbReference type="Google" id="ProtNLM"/>
    </source>
</evidence>
<protein>
    <recommendedName>
        <fullName evidence="3">PPR superfamily protein</fullName>
    </recommendedName>
</protein>
<dbReference type="OrthoDB" id="2018540at2759"/>
<dbReference type="AlphaFoldDB" id="A0A9D4VXE7"/>
<dbReference type="Proteomes" id="UP001058974">
    <property type="component" value="Chromosome 7"/>
</dbReference>
<dbReference type="PANTHER" id="PTHR37904:SF2">
    <property type="entry name" value="OS10G0566900 PROTEIN"/>
    <property type="match status" value="1"/>
</dbReference>
<dbReference type="InterPro" id="IPR038985">
    <property type="entry name" value="OPRN-like"/>
</dbReference>